<feature type="binding site" evidence="8">
    <location>
        <position position="63"/>
    </location>
    <ligand>
        <name>(R)-pantoate</name>
        <dbReference type="ChEBI" id="CHEBI:15980"/>
    </ligand>
</feature>
<comment type="subcellular location">
    <subcellularLocation>
        <location evidence="8">Cytoplasm</location>
    </subcellularLocation>
</comment>
<dbReference type="HAMAP" id="MF_00158">
    <property type="entry name" value="PanC"/>
    <property type="match status" value="1"/>
</dbReference>
<dbReference type="PANTHER" id="PTHR21299">
    <property type="entry name" value="CYTIDYLATE KINASE/PANTOATE-BETA-ALANINE LIGASE"/>
    <property type="match status" value="1"/>
</dbReference>
<dbReference type="GO" id="GO:0004592">
    <property type="term" value="F:pantoate-beta-alanine ligase activity"/>
    <property type="evidence" value="ECO:0007669"/>
    <property type="project" value="UniProtKB-EC"/>
</dbReference>
<dbReference type="NCBIfam" id="TIGR00125">
    <property type="entry name" value="cyt_tran_rel"/>
    <property type="match status" value="1"/>
</dbReference>
<proteinExistence type="inferred from homology"/>
<evidence type="ECO:0000256" key="1">
    <source>
        <dbReference type="ARBA" id="ARBA00004990"/>
    </source>
</evidence>
<feature type="binding site" evidence="8">
    <location>
        <position position="63"/>
    </location>
    <ligand>
        <name>beta-alanine</name>
        <dbReference type="ChEBI" id="CHEBI:57966"/>
    </ligand>
</feature>
<evidence type="ECO:0000256" key="5">
    <source>
        <dbReference type="ARBA" id="ARBA00022741"/>
    </source>
</evidence>
<dbReference type="CDD" id="cd00560">
    <property type="entry name" value="PanC"/>
    <property type="match status" value="1"/>
</dbReference>
<comment type="miscellaneous">
    <text evidence="8">The reaction proceeds by a bi uni uni bi ping pong mechanism.</text>
</comment>
<reference evidence="10" key="1">
    <citation type="submission" date="2020-09" db="EMBL/GenBank/DDBJ databases">
        <title>Rhizobia associated with sainfoin plants.</title>
        <authorList>
            <person name="Asharfi S."/>
            <person name="Kuzmanovic N."/>
            <person name="Bunk B."/>
            <person name="Sproeer C."/>
            <person name="Becker M."/>
            <person name="Thuenen T."/>
        </authorList>
    </citation>
    <scope>NUCLEOTIDE SEQUENCE</scope>
    <source>
        <strain evidence="10">OM4</strain>
    </source>
</reference>
<dbReference type="InterPro" id="IPR014729">
    <property type="entry name" value="Rossmann-like_a/b/a_fold"/>
</dbReference>
<keyword evidence="6 8" id="KW-0067">ATP-binding</keyword>
<feature type="active site" description="Proton donor" evidence="8">
    <location>
        <position position="39"/>
    </location>
</feature>
<comment type="pathway">
    <text evidence="1 8">Cofactor biosynthesis; (R)-pantothenate biosynthesis; (R)-pantothenate from (R)-pantoate and beta-alanine: step 1/1.</text>
</comment>
<dbReference type="NCBIfam" id="TIGR00018">
    <property type="entry name" value="panC"/>
    <property type="match status" value="1"/>
</dbReference>
<dbReference type="EC" id="6.3.2.1" evidence="8"/>
<dbReference type="Gene3D" id="3.40.50.620">
    <property type="entry name" value="HUPs"/>
    <property type="match status" value="1"/>
</dbReference>
<keyword evidence="11" id="KW-1185">Reference proteome</keyword>
<evidence type="ECO:0000313" key="11">
    <source>
        <dbReference type="Proteomes" id="UP001058098"/>
    </source>
</evidence>
<feature type="region of interest" description="Disordered" evidence="9">
    <location>
        <begin position="280"/>
        <end position="303"/>
    </location>
</feature>
<dbReference type="EMBL" id="CP062229">
    <property type="protein sequence ID" value="UVC15216.1"/>
    <property type="molecule type" value="Genomic_DNA"/>
</dbReference>
<dbReference type="PANTHER" id="PTHR21299:SF1">
    <property type="entry name" value="PANTOATE--BETA-ALANINE LIGASE"/>
    <property type="match status" value="1"/>
</dbReference>
<evidence type="ECO:0000256" key="4">
    <source>
        <dbReference type="ARBA" id="ARBA00022655"/>
    </source>
</evidence>
<evidence type="ECO:0000256" key="2">
    <source>
        <dbReference type="ARBA" id="ARBA00009256"/>
    </source>
</evidence>
<feature type="binding site" evidence="8">
    <location>
        <position position="178"/>
    </location>
    <ligand>
        <name>ATP</name>
        <dbReference type="ChEBI" id="CHEBI:30616"/>
    </ligand>
</feature>
<dbReference type="InterPro" id="IPR004821">
    <property type="entry name" value="Cyt_trans-like"/>
</dbReference>
<comment type="subunit">
    <text evidence="8">Homodimer.</text>
</comment>
<feature type="binding site" evidence="8">
    <location>
        <begin position="32"/>
        <end position="39"/>
    </location>
    <ligand>
        <name>ATP</name>
        <dbReference type="ChEBI" id="CHEBI:30616"/>
    </ligand>
</feature>
<comment type="catalytic activity">
    <reaction evidence="7 8">
        <text>(R)-pantoate + beta-alanine + ATP = (R)-pantothenate + AMP + diphosphate + H(+)</text>
        <dbReference type="Rhea" id="RHEA:10912"/>
        <dbReference type="ChEBI" id="CHEBI:15378"/>
        <dbReference type="ChEBI" id="CHEBI:15980"/>
        <dbReference type="ChEBI" id="CHEBI:29032"/>
        <dbReference type="ChEBI" id="CHEBI:30616"/>
        <dbReference type="ChEBI" id="CHEBI:33019"/>
        <dbReference type="ChEBI" id="CHEBI:57966"/>
        <dbReference type="ChEBI" id="CHEBI:456215"/>
        <dbReference type="EC" id="6.3.2.1"/>
    </reaction>
</comment>
<protein>
    <recommendedName>
        <fullName evidence="8">Pantothenate synthetase</fullName>
        <shortName evidence="8">PS</shortName>
        <ecNumber evidence="8">6.3.2.1</ecNumber>
    </recommendedName>
    <alternativeName>
        <fullName evidence="8">Pantoate--beta-alanine ligase</fullName>
    </alternativeName>
    <alternativeName>
        <fullName evidence="8">Pantoate-activating enzyme</fullName>
    </alternativeName>
</protein>
<name>A0ABY5QVH6_9HYPH</name>
<dbReference type="Proteomes" id="UP001058098">
    <property type="component" value="Chromosome"/>
</dbReference>
<evidence type="ECO:0000256" key="6">
    <source>
        <dbReference type="ARBA" id="ARBA00022840"/>
    </source>
</evidence>
<evidence type="ECO:0000256" key="8">
    <source>
        <dbReference type="HAMAP-Rule" id="MF_00158"/>
    </source>
</evidence>
<evidence type="ECO:0000256" key="3">
    <source>
        <dbReference type="ARBA" id="ARBA00022598"/>
    </source>
</evidence>
<evidence type="ECO:0000256" key="7">
    <source>
        <dbReference type="ARBA" id="ARBA00048258"/>
    </source>
</evidence>
<dbReference type="InterPro" id="IPR003721">
    <property type="entry name" value="Pantoate_ligase"/>
</dbReference>
<keyword evidence="5 8" id="KW-0547">Nucleotide-binding</keyword>
<dbReference type="Gene3D" id="3.30.1300.10">
    <property type="entry name" value="Pantoate-beta-alanine ligase, C-terminal domain"/>
    <property type="match status" value="1"/>
</dbReference>
<dbReference type="RefSeq" id="WP_258119898.1">
    <property type="nucleotide sequence ID" value="NZ_CP062229.1"/>
</dbReference>
<organism evidence="10 11">
    <name type="scientific">Mesorhizobium onobrychidis</name>
    <dbReference type="NCBI Taxonomy" id="2775404"/>
    <lineage>
        <taxon>Bacteria</taxon>
        <taxon>Pseudomonadati</taxon>
        <taxon>Pseudomonadota</taxon>
        <taxon>Alphaproteobacteria</taxon>
        <taxon>Hyphomicrobiales</taxon>
        <taxon>Phyllobacteriaceae</taxon>
        <taxon>Mesorhizobium</taxon>
    </lineage>
</organism>
<dbReference type="InterPro" id="IPR042176">
    <property type="entry name" value="Pantoate_ligase_C"/>
</dbReference>
<evidence type="ECO:0000256" key="9">
    <source>
        <dbReference type="SAM" id="MobiDB-lite"/>
    </source>
</evidence>
<evidence type="ECO:0000313" key="10">
    <source>
        <dbReference type="EMBL" id="UVC15216.1"/>
    </source>
</evidence>
<keyword evidence="8" id="KW-0963">Cytoplasm</keyword>
<feature type="binding site" evidence="8">
    <location>
        <begin position="149"/>
        <end position="152"/>
    </location>
    <ligand>
        <name>ATP</name>
        <dbReference type="ChEBI" id="CHEBI:30616"/>
    </ligand>
</feature>
<accession>A0ABY5QVH6</accession>
<keyword evidence="4 8" id="KW-0566">Pantothenate biosynthesis</keyword>
<dbReference type="SUPFAM" id="SSF52374">
    <property type="entry name" value="Nucleotidylyl transferase"/>
    <property type="match status" value="1"/>
</dbReference>
<comment type="function">
    <text evidence="8">Catalyzes the condensation of pantoate with beta-alanine in an ATP-dependent reaction via a pantoyl-adenylate intermediate.</text>
</comment>
<keyword evidence="3 8" id="KW-0436">Ligase</keyword>
<gene>
    <name evidence="8" type="primary">panC</name>
    <name evidence="10" type="ORF">IHQ72_32450</name>
</gene>
<sequence length="303" mass="32874">MSLPIVRTVAELRGVATGWRRLGASIAVVPTMGALHEGHLSLVRAALQKAERVIVTLFVNPKQFNSAADLAAYPRTENEDAAKLVRTGAHLLYVPDAEEMYPAGFASAVSVSTLSEGLCGAFRPGHFNGVATVVAKLFLQTGADFAFFGEKDFQQLQLVRRMVLDLDISITVVACPTVRETDGLALSSRNIRLSPAERAIAPKLASVLLDTAEQLARGSPVLPMLDEARATILAAGYREVEYLELRGETDLQPLARLDRPARLLVAAWLGDTRLIDNVATSPVGKWPDSRRSLQPEAAKQKRR</sequence>
<comment type="similarity">
    <text evidence="2 8">Belongs to the pantothenate synthetase family.</text>
</comment>
<feature type="binding site" evidence="8">
    <location>
        <position position="155"/>
    </location>
    <ligand>
        <name>(R)-pantoate</name>
        <dbReference type="ChEBI" id="CHEBI:15980"/>
    </ligand>
</feature>
<dbReference type="Pfam" id="PF02569">
    <property type="entry name" value="Pantoate_ligase"/>
    <property type="match status" value="1"/>
</dbReference>
<feature type="binding site" evidence="8">
    <location>
        <begin position="186"/>
        <end position="189"/>
    </location>
    <ligand>
        <name>ATP</name>
        <dbReference type="ChEBI" id="CHEBI:30616"/>
    </ligand>
</feature>